<dbReference type="Proteomes" id="UP001497522">
    <property type="component" value="Chromosome 8"/>
</dbReference>
<protein>
    <submittedName>
        <fullName evidence="1">Uncharacterized protein</fullName>
    </submittedName>
</protein>
<gene>
    <name evidence="1" type="ORF">CSSPJE1EN2_LOCUS23270</name>
</gene>
<evidence type="ECO:0000313" key="1">
    <source>
        <dbReference type="EMBL" id="CAK9881914.1"/>
    </source>
</evidence>
<evidence type="ECO:0000313" key="2">
    <source>
        <dbReference type="Proteomes" id="UP001497522"/>
    </source>
</evidence>
<accession>A0ABP1C0A8</accession>
<dbReference type="EMBL" id="OZ023709">
    <property type="protein sequence ID" value="CAK9881914.1"/>
    <property type="molecule type" value="Genomic_DNA"/>
</dbReference>
<reference evidence="1" key="1">
    <citation type="submission" date="2024-03" db="EMBL/GenBank/DDBJ databases">
        <authorList>
            <consortium name="ELIXIR-Norway"/>
            <consortium name="Elixir Norway"/>
        </authorList>
    </citation>
    <scope>NUCLEOTIDE SEQUENCE</scope>
</reference>
<organism evidence="1 2">
    <name type="scientific">Sphagnum jensenii</name>
    <dbReference type="NCBI Taxonomy" id="128206"/>
    <lineage>
        <taxon>Eukaryota</taxon>
        <taxon>Viridiplantae</taxon>
        <taxon>Streptophyta</taxon>
        <taxon>Embryophyta</taxon>
        <taxon>Bryophyta</taxon>
        <taxon>Sphagnophytina</taxon>
        <taxon>Sphagnopsida</taxon>
        <taxon>Sphagnales</taxon>
        <taxon>Sphagnaceae</taxon>
        <taxon>Sphagnum</taxon>
    </lineage>
</organism>
<sequence length="142" mass="16101">MEERMKATGNGHLRRSFSLTYRHKLHQAQTRRLVDSLLLRKARRTVIGRMLGGKSSFKALQESLKLHLPATFVSATLLIRGFFLILFEDEEGATSTRKLATVEWNGLSLSFSRYNSNFDANAQGAKALLTHTIKVQFPNLHD</sequence>
<proteinExistence type="predicted"/>
<keyword evidence="2" id="KW-1185">Reference proteome</keyword>
<name>A0ABP1C0A8_9BRYO</name>